<dbReference type="InterPro" id="IPR001650">
    <property type="entry name" value="Helicase_C-like"/>
</dbReference>
<feature type="compositionally biased region" description="Gly residues" evidence="5">
    <location>
        <begin position="294"/>
        <end position="303"/>
    </location>
</feature>
<name>A0ABW1XDW0_9CELL</name>
<evidence type="ECO:0000256" key="5">
    <source>
        <dbReference type="SAM" id="MobiDB-lite"/>
    </source>
</evidence>
<dbReference type="Pfam" id="PF00270">
    <property type="entry name" value="DEAD"/>
    <property type="match status" value="1"/>
</dbReference>
<accession>A0ABW1XDW0</accession>
<evidence type="ECO:0000259" key="7">
    <source>
        <dbReference type="PROSITE" id="PS51194"/>
    </source>
</evidence>
<evidence type="ECO:0000256" key="1">
    <source>
        <dbReference type="ARBA" id="ARBA00022741"/>
    </source>
</evidence>
<dbReference type="PANTHER" id="PTHR12131">
    <property type="entry name" value="ATP-DEPENDENT RNA AND DNA HELICASE"/>
    <property type="match status" value="1"/>
</dbReference>
<comment type="caution">
    <text evidence="8">The sequence shown here is derived from an EMBL/GenBank/DDBJ whole genome shotgun (WGS) entry which is preliminary data.</text>
</comment>
<feature type="domain" description="Helicase ATP-binding" evidence="6">
    <location>
        <begin position="65"/>
        <end position="223"/>
    </location>
</feature>
<dbReference type="InterPro" id="IPR027417">
    <property type="entry name" value="P-loop_NTPase"/>
</dbReference>
<evidence type="ECO:0000259" key="6">
    <source>
        <dbReference type="PROSITE" id="PS51192"/>
    </source>
</evidence>
<feature type="compositionally biased region" description="Low complexity" evidence="5">
    <location>
        <begin position="818"/>
        <end position="855"/>
    </location>
</feature>
<dbReference type="PROSITE" id="PS51192">
    <property type="entry name" value="HELICASE_ATP_BIND_1"/>
    <property type="match status" value="1"/>
</dbReference>
<dbReference type="CDD" id="cd18795">
    <property type="entry name" value="SF2_C_Ski2"/>
    <property type="match status" value="1"/>
</dbReference>
<dbReference type="Proteomes" id="UP001596305">
    <property type="component" value="Unassembled WGS sequence"/>
</dbReference>
<dbReference type="PANTHER" id="PTHR12131:SF1">
    <property type="entry name" value="ATP-DEPENDENT RNA HELICASE SUPV3L1, MITOCHONDRIAL-RELATED"/>
    <property type="match status" value="1"/>
</dbReference>
<keyword evidence="1" id="KW-0547">Nucleotide-binding</keyword>
<feature type="domain" description="Helicase C-terminal" evidence="7">
    <location>
        <begin position="340"/>
        <end position="541"/>
    </location>
</feature>
<protein>
    <submittedName>
        <fullName evidence="8">DEAD/DEAH box helicase</fullName>
    </submittedName>
</protein>
<dbReference type="Gene3D" id="1.10.3380.30">
    <property type="match status" value="1"/>
</dbReference>
<evidence type="ECO:0000256" key="3">
    <source>
        <dbReference type="ARBA" id="ARBA00022806"/>
    </source>
</evidence>
<dbReference type="InterPro" id="IPR012961">
    <property type="entry name" value="Ski2/MTR4_C"/>
</dbReference>
<keyword evidence="9" id="KW-1185">Reference proteome</keyword>
<feature type="region of interest" description="Disordered" evidence="5">
    <location>
        <begin position="292"/>
        <end position="337"/>
    </location>
</feature>
<feature type="region of interest" description="Disordered" evidence="5">
    <location>
        <begin position="1"/>
        <end position="26"/>
    </location>
</feature>
<dbReference type="InterPro" id="IPR050699">
    <property type="entry name" value="RNA-DNA_Helicase"/>
</dbReference>
<dbReference type="SMART" id="SM00490">
    <property type="entry name" value="HELICc"/>
    <property type="match status" value="1"/>
</dbReference>
<dbReference type="InterPro" id="IPR011545">
    <property type="entry name" value="DEAD/DEAH_box_helicase_dom"/>
</dbReference>
<evidence type="ECO:0000313" key="8">
    <source>
        <dbReference type="EMBL" id="MFC6426828.1"/>
    </source>
</evidence>
<feature type="compositionally biased region" description="Gly residues" evidence="5">
    <location>
        <begin position="315"/>
        <end position="330"/>
    </location>
</feature>
<dbReference type="PROSITE" id="PS51194">
    <property type="entry name" value="HELICASE_CTER"/>
    <property type="match status" value="1"/>
</dbReference>
<keyword evidence="2" id="KW-0378">Hydrolase</keyword>
<evidence type="ECO:0000313" key="9">
    <source>
        <dbReference type="Proteomes" id="UP001596305"/>
    </source>
</evidence>
<feature type="region of interest" description="Disordered" evidence="5">
    <location>
        <begin position="816"/>
        <end position="867"/>
    </location>
</feature>
<gene>
    <name evidence="8" type="ORF">ACFP71_18490</name>
</gene>
<dbReference type="RefSeq" id="WP_239527389.1">
    <property type="nucleotide sequence ID" value="NZ_BAAAIY010000006.1"/>
</dbReference>
<dbReference type="SMART" id="SM00487">
    <property type="entry name" value="DEXDc"/>
    <property type="match status" value="1"/>
</dbReference>
<dbReference type="InterPro" id="IPR058621">
    <property type="entry name" value="SH3_HelY"/>
</dbReference>
<evidence type="ECO:0000256" key="4">
    <source>
        <dbReference type="ARBA" id="ARBA00022840"/>
    </source>
</evidence>
<dbReference type="Gene3D" id="3.40.50.300">
    <property type="entry name" value="P-loop containing nucleotide triphosphate hydrolases"/>
    <property type="match status" value="2"/>
</dbReference>
<organism evidence="8 9">
    <name type="scientific">Oerskovia paurometabola</name>
    <dbReference type="NCBI Taxonomy" id="162170"/>
    <lineage>
        <taxon>Bacteria</taxon>
        <taxon>Bacillati</taxon>
        <taxon>Actinomycetota</taxon>
        <taxon>Actinomycetes</taxon>
        <taxon>Micrococcales</taxon>
        <taxon>Cellulomonadaceae</taxon>
        <taxon>Oerskovia</taxon>
    </lineage>
</organism>
<feature type="region of interest" description="Disordered" evidence="5">
    <location>
        <begin position="718"/>
        <end position="738"/>
    </location>
</feature>
<proteinExistence type="predicted"/>
<dbReference type="Pfam" id="PF08148">
    <property type="entry name" value="DSHCT"/>
    <property type="match status" value="1"/>
</dbReference>
<dbReference type="EMBL" id="JBHSTM010000013">
    <property type="protein sequence ID" value="MFC6426828.1"/>
    <property type="molecule type" value="Genomic_DNA"/>
</dbReference>
<keyword evidence="3 8" id="KW-0347">Helicase</keyword>
<dbReference type="Pfam" id="PF00271">
    <property type="entry name" value="Helicase_C"/>
    <property type="match status" value="1"/>
</dbReference>
<dbReference type="SMART" id="SM01142">
    <property type="entry name" value="DSHCT"/>
    <property type="match status" value="1"/>
</dbReference>
<dbReference type="GO" id="GO:0004386">
    <property type="term" value="F:helicase activity"/>
    <property type="evidence" value="ECO:0007669"/>
    <property type="project" value="UniProtKB-KW"/>
</dbReference>
<reference evidence="9" key="1">
    <citation type="journal article" date="2019" name="Int. J. Syst. Evol. Microbiol.">
        <title>The Global Catalogue of Microorganisms (GCM) 10K type strain sequencing project: providing services to taxonomists for standard genome sequencing and annotation.</title>
        <authorList>
            <consortium name="The Broad Institute Genomics Platform"/>
            <consortium name="The Broad Institute Genome Sequencing Center for Infectious Disease"/>
            <person name="Wu L."/>
            <person name="Ma J."/>
        </authorList>
    </citation>
    <scope>NUCLEOTIDE SEQUENCE [LARGE SCALE GENOMIC DNA]</scope>
    <source>
        <strain evidence="9">CCUG 47105</strain>
    </source>
</reference>
<evidence type="ECO:0000256" key="2">
    <source>
        <dbReference type="ARBA" id="ARBA00022801"/>
    </source>
</evidence>
<dbReference type="Pfam" id="PF26090">
    <property type="entry name" value="SH3_HelY"/>
    <property type="match status" value="1"/>
</dbReference>
<sequence>MTAAPRTAGNAGKDDRDDTADSAFQASPAERYAASRALQAASRTQLAAFREVVGFPFDDFQVRACQALEEGRGVLVAAPTGAGKTVVGEFAVHLALAGGRKAFYTTPIKALSNQKYADLARRHGVDQVGLLTGDTSINGDAPIVVMTTEVLRNMLYAGSRALDGLAFVVMDEVHYLADRFRGPVWEEVIIHLDDDVQLVSLSATVSNAEEFGDWLEMVRGDTAVIVSERRPVPLWQHVLVGSRHRGPRTAGEVVRPGTGADLIDLYAGHVDPTDPGVNPPINPDLLAAFRSGARDGGYPGRGGRSGDRGYRGRGGRGGPGGHRGGGSGDGGGRRTPPRFAVVDALDADGLLPAIFFIFSRAGCEAAVTQCLAAGLRLTTPAQEAEIRATVEARSATLPAEDLDVLGYWTWSESLARGVAAHHAGMLPIFKEIVEDLFSRGLVKVVFATETLALGINMPARSVVLEKLVKWDGTSHVDMTPGEYTQLTGRAGRRGIDVEGHAVVVDHPGLDPVALAGLASKRLYPLKSSFRPTYNMAVNLVAQVGRERARDVLETSFAQFQADRGVVGLAKQAQAHAEALEGYAQAMTCDRGDFGEYARLRRAIATREADLSKSAQRARRAQIVADFENLRVGDVVELPTGRRAGYVVVLDPGKDGGFDGPRPTVLTEDKHVKKLTVADAPSGIRTVGKVRIPKTFNPRVPAARRDLASSLRNALGAFVDTPGAPSRGKSPTVRSAAADDKELSRLRAALRAHPCHDCPEREDHARWAERWAKLKKEHDALVRRVEGRTGSIARVFDRICDILTGLGYLEVDPHPASGGTLDDATSATSDPADPADPATLGATDTATTSAALSAPARPRPGRTPAPEVRITDAGQWLRRLYAENDLLLAECLRRGVWDDLDPAGLAAVVSTLVFSARRDEPGEPYVPGGPQGKLARALDATVVVWSEVDDLEEAHHIDATGTLDLGIVAAVHRWATGRSLDAVLRGSELAAGDFVRWCKQIIDVLDQLATAAPTPAMRKTAVRAIDAVRRGVVAYSSV</sequence>
<keyword evidence="4" id="KW-0067">ATP-binding</keyword>
<dbReference type="InterPro" id="IPR014001">
    <property type="entry name" value="Helicase_ATP-bd"/>
</dbReference>
<dbReference type="SUPFAM" id="SSF52540">
    <property type="entry name" value="P-loop containing nucleoside triphosphate hydrolases"/>
    <property type="match status" value="1"/>
</dbReference>